<dbReference type="EMBL" id="CAJVQB010057148">
    <property type="protein sequence ID" value="CAG8838031.1"/>
    <property type="molecule type" value="Genomic_DNA"/>
</dbReference>
<evidence type="ECO:0000313" key="1">
    <source>
        <dbReference type="EMBL" id="CAG8838031.1"/>
    </source>
</evidence>
<dbReference type="Proteomes" id="UP000789901">
    <property type="component" value="Unassembled WGS sequence"/>
</dbReference>
<evidence type="ECO:0000313" key="2">
    <source>
        <dbReference type="Proteomes" id="UP000789901"/>
    </source>
</evidence>
<reference evidence="1 2" key="1">
    <citation type="submission" date="2021-06" db="EMBL/GenBank/DDBJ databases">
        <authorList>
            <person name="Kallberg Y."/>
            <person name="Tangrot J."/>
            <person name="Rosling A."/>
        </authorList>
    </citation>
    <scope>NUCLEOTIDE SEQUENCE [LARGE SCALE GENOMIC DNA]</scope>
    <source>
        <strain evidence="1 2">120-4 pot B 10/14</strain>
    </source>
</reference>
<comment type="caution">
    <text evidence="1">The sequence shown here is derived from an EMBL/GenBank/DDBJ whole genome shotgun (WGS) entry which is preliminary data.</text>
</comment>
<sequence>EVVMLALVEEVEVVVGDGVRVSCDGGGGAIISYRWHGGDIGVCCNGGGELETEILLYLLTRDKNIGE</sequence>
<accession>A0ABN7WQ70</accession>
<keyword evidence="2" id="KW-1185">Reference proteome</keyword>
<organism evidence="1 2">
    <name type="scientific">Gigaspora margarita</name>
    <dbReference type="NCBI Taxonomy" id="4874"/>
    <lineage>
        <taxon>Eukaryota</taxon>
        <taxon>Fungi</taxon>
        <taxon>Fungi incertae sedis</taxon>
        <taxon>Mucoromycota</taxon>
        <taxon>Glomeromycotina</taxon>
        <taxon>Glomeromycetes</taxon>
        <taxon>Diversisporales</taxon>
        <taxon>Gigasporaceae</taxon>
        <taxon>Gigaspora</taxon>
    </lineage>
</organism>
<name>A0ABN7WQ70_GIGMA</name>
<feature type="non-terminal residue" evidence="1">
    <location>
        <position position="1"/>
    </location>
</feature>
<protein>
    <submittedName>
        <fullName evidence="1">11900_t:CDS:1</fullName>
    </submittedName>
</protein>
<proteinExistence type="predicted"/>
<gene>
    <name evidence="1" type="ORF">GMARGA_LOCUS33774</name>
</gene>